<dbReference type="NCBIfam" id="TIGR01490">
    <property type="entry name" value="HAD-SF-IB-hyp1"/>
    <property type="match status" value="1"/>
</dbReference>
<sequence length="196" mass="22504">MQHSTIAAFDFDGTITTKDTLFDFIRFYTGSGKLLKGLIKLSPTLILYKLGFIKNDVAKQKLFSYFFKNKNIDEFNKISLDYIGRIHEIVRPAILKKIEWHQEQNHIVIIVSASIVNWIKPWASEMGIRTVLSTEIEVKNNIIEGSFSSKNCYGQEKVNRLLAQFPNRNEYILYAYGDSAGDKELLALADYPTLIK</sequence>
<keyword evidence="2" id="KW-1185">Reference proteome</keyword>
<reference evidence="1 2" key="1">
    <citation type="submission" date="2018-03" db="EMBL/GenBank/DDBJ databases">
        <title>Genomic Encyclopedia of Archaeal and Bacterial Type Strains, Phase II (KMG-II): from individual species to whole genera.</title>
        <authorList>
            <person name="Goeker M."/>
        </authorList>
    </citation>
    <scope>NUCLEOTIDE SEQUENCE [LARGE SCALE GENOMIC DNA]</scope>
    <source>
        <strain evidence="1 2">DSM 100214</strain>
    </source>
</reference>
<dbReference type="Gene3D" id="3.40.50.1000">
    <property type="entry name" value="HAD superfamily/HAD-like"/>
    <property type="match status" value="1"/>
</dbReference>
<protein>
    <submittedName>
        <fullName evidence="1">HAD superfamily hydrolase (TIGR01490 family)</fullName>
    </submittedName>
</protein>
<accession>A0A2V3PRV4</accession>
<dbReference type="InterPro" id="IPR006385">
    <property type="entry name" value="HAD_hydro_SerB1"/>
</dbReference>
<dbReference type="EMBL" id="QICL01000003">
    <property type="protein sequence ID" value="PXV67523.1"/>
    <property type="molecule type" value="Genomic_DNA"/>
</dbReference>
<dbReference type="Pfam" id="PF12710">
    <property type="entry name" value="HAD"/>
    <property type="match status" value="1"/>
</dbReference>
<dbReference type="InterPro" id="IPR023214">
    <property type="entry name" value="HAD_sf"/>
</dbReference>
<dbReference type="GO" id="GO:0000287">
    <property type="term" value="F:magnesium ion binding"/>
    <property type="evidence" value="ECO:0007669"/>
    <property type="project" value="TreeGrafter"/>
</dbReference>
<gene>
    <name evidence="1" type="ORF">CLV62_103196</name>
</gene>
<organism evidence="1 2">
    <name type="scientific">Dysgonomonas alginatilytica</name>
    <dbReference type="NCBI Taxonomy" id="1605892"/>
    <lineage>
        <taxon>Bacteria</taxon>
        <taxon>Pseudomonadati</taxon>
        <taxon>Bacteroidota</taxon>
        <taxon>Bacteroidia</taxon>
        <taxon>Bacteroidales</taxon>
        <taxon>Dysgonomonadaceae</taxon>
        <taxon>Dysgonomonas</taxon>
    </lineage>
</organism>
<dbReference type="SUPFAM" id="SSF56784">
    <property type="entry name" value="HAD-like"/>
    <property type="match status" value="1"/>
</dbReference>
<dbReference type="PANTHER" id="PTHR43344">
    <property type="entry name" value="PHOSPHOSERINE PHOSPHATASE"/>
    <property type="match status" value="1"/>
</dbReference>
<keyword evidence="1" id="KW-0378">Hydrolase</keyword>
<name>A0A2V3PRV4_9BACT</name>
<dbReference type="GO" id="GO:0036424">
    <property type="term" value="F:L-phosphoserine phosphatase activity"/>
    <property type="evidence" value="ECO:0007669"/>
    <property type="project" value="TreeGrafter"/>
</dbReference>
<dbReference type="Gene3D" id="1.20.1440.100">
    <property type="entry name" value="SG protein - dephosphorylation function"/>
    <property type="match status" value="1"/>
</dbReference>
<dbReference type="InterPro" id="IPR036412">
    <property type="entry name" value="HAD-like_sf"/>
</dbReference>
<evidence type="ECO:0000313" key="2">
    <source>
        <dbReference type="Proteomes" id="UP000247973"/>
    </source>
</evidence>
<dbReference type="AlphaFoldDB" id="A0A2V3PRV4"/>
<comment type="caution">
    <text evidence="1">The sequence shown here is derived from an EMBL/GenBank/DDBJ whole genome shotgun (WGS) entry which is preliminary data.</text>
</comment>
<dbReference type="RefSeq" id="WP_110309658.1">
    <property type="nucleotide sequence ID" value="NZ_QICL01000003.1"/>
</dbReference>
<dbReference type="GO" id="GO:0006564">
    <property type="term" value="P:L-serine biosynthetic process"/>
    <property type="evidence" value="ECO:0007669"/>
    <property type="project" value="TreeGrafter"/>
</dbReference>
<proteinExistence type="predicted"/>
<dbReference type="InterPro" id="IPR050582">
    <property type="entry name" value="HAD-like_SerB"/>
</dbReference>
<dbReference type="NCBIfam" id="TIGR01488">
    <property type="entry name" value="HAD-SF-IB"/>
    <property type="match status" value="1"/>
</dbReference>
<dbReference type="Proteomes" id="UP000247973">
    <property type="component" value="Unassembled WGS sequence"/>
</dbReference>
<dbReference type="OrthoDB" id="9794212at2"/>
<evidence type="ECO:0000313" key="1">
    <source>
        <dbReference type="EMBL" id="PXV67523.1"/>
    </source>
</evidence>
<dbReference type="PANTHER" id="PTHR43344:SF14">
    <property type="entry name" value="HAD-IB FAMILY HYDROLASE"/>
    <property type="match status" value="1"/>
</dbReference>
<dbReference type="GO" id="GO:0005737">
    <property type="term" value="C:cytoplasm"/>
    <property type="evidence" value="ECO:0007669"/>
    <property type="project" value="TreeGrafter"/>
</dbReference>